<name>A0A3G2S296_MALR7</name>
<sequence>MLHLFGRKNSVKEHEKEIDPATATSEVILTPPAHCRLAPPKPKNPGDDEKAREIEQYVAEYRAAHPCPPDYEKFEQRWFSEPSLWHRYLRSTHGDVKHSKKRAIETLEWRRDYKPDIIPPDEVAPEAETGKHVLTGFDKESRPILYLRPGRENTKPSPRQIRYMVWTLERAIDLMAPGQETLTIIVDFYGAHFSSMPSLGTARHVANILQTHYVERLGRALVCHTPRFISAFFTALSPFLDPVTKDKIRFNPDNLTEFIDPDQLDAQFPGGTYNYQFDFPKYWSALVERCNVAPDGTRKNMEAQ</sequence>
<dbReference type="SUPFAM" id="SSF46938">
    <property type="entry name" value="CRAL/TRIO N-terminal domain"/>
    <property type="match status" value="1"/>
</dbReference>
<dbReference type="PANTHER" id="PTHR45824">
    <property type="entry name" value="GH16843P"/>
    <property type="match status" value="1"/>
</dbReference>
<dbReference type="InterPro" id="IPR036865">
    <property type="entry name" value="CRAL-TRIO_dom_sf"/>
</dbReference>
<evidence type="ECO:0000313" key="4">
    <source>
        <dbReference type="Proteomes" id="UP000269793"/>
    </source>
</evidence>
<dbReference type="PROSITE" id="PS50191">
    <property type="entry name" value="CRAL_TRIO"/>
    <property type="match status" value="1"/>
</dbReference>
<dbReference type="InterPro" id="IPR052578">
    <property type="entry name" value="PI_Transfer_CRAL-TRIO"/>
</dbReference>
<protein>
    <submittedName>
        <fullName evidence="3">CRAL-TRIO domain-containing protein C23B6.04c</fullName>
    </submittedName>
</protein>
<dbReference type="OrthoDB" id="75724at2759"/>
<dbReference type="GO" id="GO:0008526">
    <property type="term" value="F:phosphatidylinositol transfer activity"/>
    <property type="evidence" value="ECO:0007669"/>
    <property type="project" value="TreeGrafter"/>
</dbReference>
<dbReference type="Pfam" id="PF00650">
    <property type="entry name" value="CRAL_TRIO"/>
    <property type="match status" value="1"/>
</dbReference>
<evidence type="ECO:0000256" key="1">
    <source>
        <dbReference type="SAM" id="MobiDB-lite"/>
    </source>
</evidence>
<dbReference type="EMBL" id="CP033149">
    <property type="protein sequence ID" value="AYO42090.1"/>
    <property type="molecule type" value="Genomic_DNA"/>
</dbReference>
<feature type="compositionally biased region" description="Basic and acidic residues" evidence="1">
    <location>
        <begin position="10"/>
        <end position="19"/>
    </location>
</feature>
<dbReference type="Gene3D" id="3.40.525.10">
    <property type="entry name" value="CRAL-TRIO lipid binding domain"/>
    <property type="match status" value="1"/>
</dbReference>
<reference evidence="3 4" key="1">
    <citation type="submission" date="2018-10" db="EMBL/GenBank/DDBJ databases">
        <title>Complete genome sequence of Malassezia restricta CBS 7877.</title>
        <authorList>
            <person name="Morand S.C."/>
            <person name="Bertignac M."/>
            <person name="Iltis A."/>
            <person name="Kolder I."/>
            <person name="Pirovano W."/>
            <person name="Jourdain R."/>
            <person name="Clavaud C."/>
        </authorList>
    </citation>
    <scope>NUCLEOTIDE SEQUENCE [LARGE SCALE GENOMIC DNA]</scope>
    <source>
        <strain evidence="3 4">CBS 7877</strain>
    </source>
</reference>
<dbReference type="InterPro" id="IPR036273">
    <property type="entry name" value="CRAL/TRIO_N_dom_sf"/>
</dbReference>
<dbReference type="Proteomes" id="UP000269793">
    <property type="component" value="Chromosome II"/>
</dbReference>
<gene>
    <name evidence="3" type="ORF">DNF11_1140</name>
</gene>
<feature type="domain" description="CRAL-TRIO" evidence="2">
    <location>
        <begin position="122"/>
        <end position="276"/>
    </location>
</feature>
<dbReference type="SMART" id="SM00516">
    <property type="entry name" value="SEC14"/>
    <property type="match status" value="1"/>
</dbReference>
<evidence type="ECO:0000313" key="3">
    <source>
        <dbReference type="EMBL" id="AYO42090.1"/>
    </source>
</evidence>
<keyword evidence="4" id="KW-1185">Reference proteome</keyword>
<accession>A0A3G2S296</accession>
<dbReference type="PROSITE" id="PS50276">
    <property type="entry name" value="PANCREATIC_HORMONE_2"/>
    <property type="match status" value="1"/>
</dbReference>
<organism evidence="3 4">
    <name type="scientific">Malassezia restricta (strain ATCC 96810 / NBRC 103918 / CBS 7877)</name>
    <name type="common">Seborrheic dermatitis infection agent</name>
    <dbReference type="NCBI Taxonomy" id="425264"/>
    <lineage>
        <taxon>Eukaryota</taxon>
        <taxon>Fungi</taxon>
        <taxon>Dikarya</taxon>
        <taxon>Basidiomycota</taxon>
        <taxon>Ustilaginomycotina</taxon>
        <taxon>Malasseziomycetes</taxon>
        <taxon>Malasseziales</taxon>
        <taxon>Malasseziaceae</taxon>
        <taxon>Malassezia</taxon>
    </lineage>
</organism>
<dbReference type="AlphaFoldDB" id="A0A3G2S296"/>
<proteinExistence type="predicted"/>
<dbReference type="InterPro" id="IPR001251">
    <property type="entry name" value="CRAL-TRIO_dom"/>
</dbReference>
<dbReference type="VEuPathDB" id="FungiDB:DNF11_1140"/>
<dbReference type="PANTHER" id="PTHR45824:SF29">
    <property type="entry name" value="GH16843P"/>
    <property type="match status" value="1"/>
</dbReference>
<evidence type="ECO:0000259" key="2">
    <source>
        <dbReference type="PROSITE" id="PS50191"/>
    </source>
</evidence>
<dbReference type="CDD" id="cd00170">
    <property type="entry name" value="SEC14"/>
    <property type="match status" value="1"/>
</dbReference>
<feature type="region of interest" description="Disordered" evidence="1">
    <location>
        <begin position="1"/>
        <end position="49"/>
    </location>
</feature>
<dbReference type="SUPFAM" id="SSF52087">
    <property type="entry name" value="CRAL/TRIO domain"/>
    <property type="match status" value="1"/>
</dbReference>